<protein>
    <submittedName>
        <fullName evidence="3">Uncharacterized protein</fullName>
    </submittedName>
</protein>
<gene>
    <name evidence="3" type="ORF">ABB37_09850</name>
</gene>
<dbReference type="Proteomes" id="UP000037923">
    <property type="component" value="Unassembled WGS sequence"/>
</dbReference>
<dbReference type="EMBL" id="LGTL01000035">
    <property type="protein sequence ID" value="KPA73549.1"/>
    <property type="molecule type" value="Genomic_DNA"/>
</dbReference>
<reference evidence="3 4" key="1">
    <citation type="submission" date="2015-07" db="EMBL/GenBank/DDBJ databases">
        <title>High-quality genome of monoxenous trypanosomatid Leptomonas pyrrhocoris.</title>
        <authorList>
            <person name="Flegontov P."/>
            <person name="Butenko A."/>
            <person name="Firsov S."/>
            <person name="Vlcek C."/>
            <person name="Logacheva M.D."/>
            <person name="Field M."/>
            <person name="Filatov D."/>
            <person name="Flegontova O."/>
            <person name="Gerasimov E."/>
            <person name="Jackson A.P."/>
            <person name="Kelly S."/>
            <person name="Opperdoes F."/>
            <person name="O'Reilly A."/>
            <person name="Votypka J."/>
            <person name="Yurchenko V."/>
            <person name="Lukes J."/>
        </authorList>
    </citation>
    <scope>NUCLEOTIDE SEQUENCE [LARGE SCALE GENOMIC DNA]</scope>
    <source>
        <strain evidence="3">H10</strain>
    </source>
</reference>
<keyword evidence="4" id="KW-1185">Reference proteome</keyword>
<proteinExistence type="predicted"/>
<evidence type="ECO:0000256" key="2">
    <source>
        <dbReference type="SAM" id="SignalP"/>
    </source>
</evidence>
<dbReference type="OMA" id="EWSVEVV"/>
<dbReference type="OrthoDB" id="272466at2759"/>
<dbReference type="RefSeq" id="XP_015651988.1">
    <property type="nucleotide sequence ID" value="XM_015809506.1"/>
</dbReference>
<feature type="transmembrane region" description="Helical" evidence="1">
    <location>
        <begin position="254"/>
        <end position="274"/>
    </location>
</feature>
<keyword evidence="1" id="KW-1133">Transmembrane helix</keyword>
<feature type="signal peptide" evidence="2">
    <location>
        <begin position="1"/>
        <end position="22"/>
    </location>
</feature>
<evidence type="ECO:0000313" key="4">
    <source>
        <dbReference type="Proteomes" id="UP000037923"/>
    </source>
</evidence>
<sequence length="287" mass="31383">MRRKGLVAAAVVMVALAAVVSAQDIQLPAVIYDNAAGEWNVEVLSSCRSPTYGTIKFQNTTARVEWEDEGVPDVLISGQSTDAPLSLAALAGFMSKDGKEYSYMTCEHQENYLSTPQRPQSVAQLSSTFMTMYTGVLSSSTRQWSCSSGVERNVVIEAFGGPLKANSPGQWKVQEALYWIEIVVETKDLVGTCAHMRSTAAAETTLESKRRSRKHRTSRGFNSVSVAAQADEALTESGIVTIRFIRRSGTAASWITRYHTIIVFTTIVVVFRVVHSFVSTRAAKTPL</sequence>
<evidence type="ECO:0000313" key="3">
    <source>
        <dbReference type="EMBL" id="KPA73549.1"/>
    </source>
</evidence>
<evidence type="ECO:0000256" key="1">
    <source>
        <dbReference type="SAM" id="Phobius"/>
    </source>
</evidence>
<comment type="caution">
    <text evidence="3">The sequence shown here is derived from an EMBL/GenBank/DDBJ whole genome shotgun (WGS) entry which is preliminary data.</text>
</comment>
<keyword evidence="2" id="KW-0732">Signal</keyword>
<name>A0A0M9FPZ4_LEPPY</name>
<dbReference type="VEuPathDB" id="TriTrypDB:LpyrH10_35_0650"/>
<dbReference type="EMBL" id="LGTL01000035">
    <property type="protein sequence ID" value="KPA73550.1"/>
    <property type="molecule type" value="Genomic_DNA"/>
</dbReference>
<dbReference type="RefSeq" id="XP_015651989.1">
    <property type="nucleotide sequence ID" value="XM_015809507.1"/>
</dbReference>
<organism evidence="3 4">
    <name type="scientific">Leptomonas pyrrhocoris</name>
    <name type="common">Firebug parasite</name>
    <dbReference type="NCBI Taxonomy" id="157538"/>
    <lineage>
        <taxon>Eukaryota</taxon>
        <taxon>Discoba</taxon>
        <taxon>Euglenozoa</taxon>
        <taxon>Kinetoplastea</taxon>
        <taxon>Metakinetoplastina</taxon>
        <taxon>Trypanosomatida</taxon>
        <taxon>Trypanosomatidae</taxon>
        <taxon>Leishmaniinae</taxon>
        <taxon>Leptomonas</taxon>
    </lineage>
</organism>
<accession>A0A0M9FPZ4</accession>
<dbReference type="GeneID" id="26910133"/>
<dbReference type="AlphaFoldDB" id="A0A0M9FPZ4"/>
<keyword evidence="1" id="KW-0472">Membrane</keyword>
<feature type="chain" id="PRO_5007418317" evidence="2">
    <location>
        <begin position="23"/>
        <end position="287"/>
    </location>
</feature>
<keyword evidence="1" id="KW-0812">Transmembrane</keyword>